<dbReference type="Pfam" id="PF14099">
    <property type="entry name" value="Polysacc_lyase"/>
    <property type="match status" value="1"/>
</dbReference>
<dbReference type="KEGG" id="cact:HZ995_07560"/>
<dbReference type="EMBL" id="CP060010">
    <property type="protein sequence ID" value="QTN37341.1"/>
    <property type="molecule type" value="Genomic_DNA"/>
</dbReference>
<dbReference type="InterPro" id="IPR013320">
    <property type="entry name" value="ConA-like_dom_sf"/>
</dbReference>
<accession>A0A975EUK4</accession>
<proteinExistence type="predicted"/>
<dbReference type="SUPFAM" id="SSF49899">
    <property type="entry name" value="Concanavalin A-like lectins/glucanases"/>
    <property type="match status" value="1"/>
</dbReference>
<gene>
    <name evidence="1" type="ORF">HZ995_07560</name>
</gene>
<evidence type="ECO:0000313" key="2">
    <source>
        <dbReference type="Proteomes" id="UP000665026"/>
    </source>
</evidence>
<dbReference type="GO" id="GO:0016829">
    <property type="term" value="F:lyase activity"/>
    <property type="evidence" value="ECO:0007669"/>
    <property type="project" value="UniProtKB-KW"/>
</dbReference>
<dbReference type="AlphaFoldDB" id="A0A975EUK4"/>
<dbReference type="Proteomes" id="UP000665026">
    <property type="component" value="Chromosome"/>
</dbReference>
<reference evidence="1" key="1">
    <citation type="submission" date="2020-07" db="EMBL/GenBank/DDBJ databases">
        <title>Genome sequences of bacteria associated with the marine, planktonic diatom Thalassiosira profunda strain ECT2AJA-044.</title>
        <authorList>
            <person name="Gargas C.B."/>
            <person name="Roberts W.R."/>
            <person name="Alverson A.J."/>
        </authorList>
    </citation>
    <scope>NUCLEOTIDE SEQUENCE</scope>
    <source>
        <strain evidence="1">ECT2AJA-044</strain>
    </source>
</reference>
<dbReference type="InterPro" id="IPR025975">
    <property type="entry name" value="Polysacc_lyase"/>
</dbReference>
<keyword evidence="1" id="KW-0456">Lyase</keyword>
<organism evidence="1 2">
    <name type="scientific">Cognatishimia activa</name>
    <dbReference type="NCBI Taxonomy" id="1715691"/>
    <lineage>
        <taxon>Bacteria</taxon>
        <taxon>Pseudomonadati</taxon>
        <taxon>Pseudomonadota</taxon>
        <taxon>Alphaproteobacteria</taxon>
        <taxon>Rhodobacterales</taxon>
        <taxon>Paracoccaceae</taxon>
        <taxon>Cognatishimia</taxon>
    </lineage>
</organism>
<protein>
    <submittedName>
        <fullName evidence="1">Heparin lyase I family protein</fullName>
    </submittedName>
</protein>
<evidence type="ECO:0000313" key="1">
    <source>
        <dbReference type="EMBL" id="QTN37341.1"/>
    </source>
</evidence>
<sequence>MPWGKRIAWVLSLALATTLVTTDADARRLSGERSLSKTKWGYQIVKSPVRAGKRAQRFEVRPGDCASEGSWSDCKNDRERSEIRLKQVWRYGSTQWIGFSVYVPQDFKTSSKVNTTVGQIHQRGGPSGTAGGLPSFPPLMQLEMRGNSYVAGVHILTGSADNVRDNVKKFTLANINTMRGKWTDVMIHLDTDNDREVLEVYVNGTRKAAIKDFINFVPREFYFKYGIYRSFVSRHGGAMPTQVLYIDEVKLGKSADKVRVNDARPMD</sequence>
<name>A0A975EUK4_9RHOB</name>
<dbReference type="Gene3D" id="2.60.120.200">
    <property type="match status" value="1"/>
</dbReference>
<dbReference type="RefSeq" id="WP_209358049.1">
    <property type="nucleotide sequence ID" value="NZ_CP060010.1"/>
</dbReference>